<evidence type="ECO:0000259" key="1">
    <source>
        <dbReference type="PROSITE" id="PS50994"/>
    </source>
</evidence>
<dbReference type="EMBL" id="GEDG01012763">
    <property type="protein sequence ID" value="JAP25930.1"/>
    <property type="molecule type" value="Transcribed_RNA"/>
</dbReference>
<dbReference type="PROSITE" id="PS50994">
    <property type="entry name" value="INTEGRASE"/>
    <property type="match status" value="1"/>
</dbReference>
<accession>A0A0V0I0V2</accession>
<dbReference type="GO" id="GO:0015074">
    <property type="term" value="P:DNA integration"/>
    <property type="evidence" value="ECO:0007669"/>
    <property type="project" value="InterPro"/>
</dbReference>
<dbReference type="Pfam" id="PF25597">
    <property type="entry name" value="SH3_retrovirus"/>
    <property type="match status" value="1"/>
</dbReference>
<organism evidence="2">
    <name type="scientific">Solanum chacoense</name>
    <name type="common">Chaco potato</name>
    <dbReference type="NCBI Taxonomy" id="4108"/>
    <lineage>
        <taxon>Eukaryota</taxon>
        <taxon>Viridiplantae</taxon>
        <taxon>Streptophyta</taxon>
        <taxon>Embryophyta</taxon>
        <taxon>Tracheophyta</taxon>
        <taxon>Spermatophyta</taxon>
        <taxon>Magnoliopsida</taxon>
        <taxon>eudicotyledons</taxon>
        <taxon>Gunneridae</taxon>
        <taxon>Pentapetalae</taxon>
        <taxon>asterids</taxon>
        <taxon>lamiids</taxon>
        <taxon>Solanales</taxon>
        <taxon>Solanaceae</taxon>
        <taxon>Solanoideae</taxon>
        <taxon>Solaneae</taxon>
        <taxon>Solanum</taxon>
    </lineage>
</organism>
<feature type="domain" description="Integrase catalytic" evidence="1">
    <location>
        <begin position="79"/>
        <end position="254"/>
    </location>
</feature>
<evidence type="ECO:0000313" key="2">
    <source>
        <dbReference type="EMBL" id="JAP25930.1"/>
    </source>
</evidence>
<dbReference type="InterPro" id="IPR025724">
    <property type="entry name" value="GAG-pre-integrase_dom"/>
</dbReference>
<dbReference type="GO" id="GO:0003676">
    <property type="term" value="F:nucleic acid binding"/>
    <property type="evidence" value="ECO:0007669"/>
    <property type="project" value="InterPro"/>
</dbReference>
<dbReference type="Pfam" id="PF13976">
    <property type="entry name" value="gag_pre-integrs"/>
    <property type="match status" value="1"/>
</dbReference>
<dbReference type="AlphaFoldDB" id="A0A0V0I0V2"/>
<dbReference type="InterPro" id="IPR057670">
    <property type="entry name" value="SH3_retrovirus"/>
</dbReference>
<reference evidence="2" key="1">
    <citation type="submission" date="2015-12" db="EMBL/GenBank/DDBJ databases">
        <title>Gene expression during late stages of embryo sac development: a critical building block for successful pollen-pistil interactions.</title>
        <authorList>
            <person name="Liu Y."/>
            <person name="Joly V."/>
            <person name="Sabar M."/>
            <person name="Matton D.P."/>
        </authorList>
    </citation>
    <scope>NUCLEOTIDE SEQUENCE</scope>
</reference>
<name>A0A0V0I0V2_SOLCH</name>
<dbReference type="PANTHER" id="PTHR42648">
    <property type="entry name" value="TRANSPOSASE, PUTATIVE-RELATED"/>
    <property type="match status" value="1"/>
</dbReference>
<dbReference type="InterPro" id="IPR036397">
    <property type="entry name" value="RNaseH_sf"/>
</dbReference>
<dbReference type="Pfam" id="PF00665">
    <property type="entry name" value="rve"/>
    <property type="match status" value="1"/>
</dbReference>
<dbReference type="InterPro" id="IPR001584">
    <property type="entry name" value="Integrase_cat-core"/>
</dbReference>
<dbReference type="PANTHER" id="PTHR42648:SF22">
    <property type="entry name" value="REVERSE TRANSCRIPTASE TY1_COPIA-TYPE DOMAIN-CONTAINING PROTEIN"/>
    <property type="match status" value="1"/>
</dbReference>
<dbReference type="Gene3D" id="3.30.420.10">
    <property type="entry name" value="Ribonuclease H-like superfamily/Ribonuclease H"/>
    <property type="match status" value="1"/>
</dbReference>
<proteinExistence type="predicted"/>
<sequence length="318" mass="36365">MFRDLTTNHIGKGHVSDDLYILDERESRSIACSSVMSPFEAHCRLGHPSLPLLKKLCPQFQNIPSLECESCRFAKHHRHSIGPRVNKRAESAFELVHSDVWGPCPVVSKTGHKYFVTFVDDFSRMTWIYFMKSRSEVFTHFGAFCAEVKTQFNASVRILRSDNAKEYMSESFQSYMRQHGILHQSSCVDTPSQNGVAERKNRHLLETTRALLFQMKVPKQFWADAVSTACFLINRMPSTVLNGDMPYSVIFPNKSLFSVEPKVFGSTCYVRDVRPFVTKLDPKALKSIFLSYSCLQKGYQCYSTKLGKYLVSNDVVFS</sequence>
<dbReference type="InterPro" id="IPR039537">
    <property type="entry name" value="Retrotran_Ty1/copia-like"/>
</dbReference>
<dbReference type="SUPFAM" id="SSF53098">
    <property type="entry name" value="Ribonuclease H-like"/>
    <property type="match status" value="1"/>
</dbReference>
<protein>
    <submittedName>
        <fullName evidence="2">Putative retrovirus-related Pol polyprotein from transposon TNT 1-94-like</fullName>
    </submittedName>
</protein>
<dbReference type="InterPro" id="IPR012337">
    <property type="entry name" value="RNaseH-like_sf"/>
</dbReference>